<dbReference type="Proteomes" id="UP000001064">
    <property type="component" value="Unassembled WGS sequence"/>
</dbReference>
<dbReference type="VEuPathDB" id="AmoebaDB:DICPUDRAFT_13929"/>
<feature type="non-terminal residue" evidence="6">
    <location>
        <position position="73"/>
    </location>
</feature>
<dbReference type="KEGG" id="dpp:DICPUDRAFT_13929"/>
<dbReference type="InterPro" id="IPR038510">
    <property type="entry name" value="Spt4_sf"/>
</dbReference>
<reference evidence="7" key="1">
    <citation type="journal article" date="2011" name="Genome Biol.">
        <title>Comparative genomics of the social amoebae Dictyostelium discoideum and Dictyostelium purpureum.</title>
        <authorList>
            <consortium name="US DOE Joint Genome Institute (JGI-PGF)"/>
            <person name="Sucgang R."/>
            <person name="Kuo A."/>
            <person name="Tian X."/>
            <person name="Salerno W."/>
            <person name="Parikh A."/>
            <person name="Feasley C.L."/>
            <person name="Dalin E."/>
            <person name="Tu H."/>
            <person name="Huang E."/>
            <person name="Barry K."/>
            <person name="Lindquist E."/>
            <person name="Shapiro H."/>
            <person name="Bruce D."/>
            <person name="Schmutz J."/>
            <person name="Salamov A."/>
            <person name="Fey P."/>
            <person name="Gaudet P."/>
            <person name="Anjard C."/>
            <person name="Babu M.M."/>
            <person name="Basu S."/>
            <person name="Bushmanova Y."/>
            <person name="van der Wel H."/>
            <person name="Katoh-Kurasawa M."/>
            <person name="Dinh C."/>
            <person name="Coutinho P.M."/>
            <person name="Saito T."/>
            <person name="Elias M."/>
            <person name="Schaap P."/>
            <person name="Kay R.R."/>
            <person name="Henrissat B."/>
            <person name="Eichinger L."/>
            <person name="Rivero F."/>
            <person name="Putnam N.H."/>
            <person name="West C.M."/>
            <person name="Loomis W.F."/>
            <person name="Chisholm R.L."/>
            <person name="Shaulsky G."/>
            <person name="Strassmann J.E."/>
            <person name="Queller D.C."/>
            <person name="Kuspa A."/>
            <person name="Grigoriev I.V."/>
        </authorList>
    </citation>
    <scope>NUCLEOTIDE SEQUENCE [LARGE SCALE GENOMIC DNA]</scope>
    <source>
        <strain evidence="7">QSDP1</strain>
    </source>
</reference>
<accession>F1A3F8</accession>
<protein>
    <recommendedName>
        <fullName evidence="5">Spt4/RpoE2 zinc finger domain-containing protein</fullName>
    </recommendedName>
</protein>
<comment type="subcellular location">
    <subcellularLocation>
        <location evidence="1">Nucleus</location>
    </subcellularLocation>
</comment>
<dbReference type="EMBL" id="GL871457">
    <property type="protein sequence ID" value="EGC29265.1"/>
    <property type="molecule type" value="Genomic_DNA"/>
</dbReference>
<evidence type="ECO:0000313" key="7">
    <source>
        <dbReference type="Proteomes" id="UP000001064"/>
    </source>
</evidence>
<gene>
    <name evidence="6" type="ORF">DICPUDRAFT_13929</name>
</gene>
<sequence length="73" mass="8027">VPPSFKQSRACVDCGLVKTAQQFDENGCENCEGTNSTTQNFEGVIAIMNPGQSWIARRMRSEKKVPGLYALSM</sequence>
<dbReference type="Pfam" id="PF06093">
    <property type="entry name" value="Spt4"/>
    <property type="match status" value="1"/>
</dbReference>
<evidence type="ECO:0000256" key="4">
    <source>
        <dbReference type="ARBA" id="ARBA00023242"/>
    </source>
</evidence>
<keyword evidence="7" id="KW-1185">Reference proteome</keyword>
<comment type="similarity">
    <text evidence="2">Belongs to the SPT4 family.</text>
</comment>
<dbReference type="InParanoid" id="F1A3F8"/>
<dbReference type="FunCoup" id="F1A3F8">
    <property type="interactions" value="514"/>
</dbReference>
<dbReference type="CDD" id="cd07973">
    <property type="entry name" value="Spt4"/>
    <property type="match status" value="1"/>
</dbReference>
<feature type="non-terminal residue" evidence="6">
    <location>
        <position position="1"/>
    </location>
</feature>
<keyword evidence="3" id="KW-0804">Transcription</keyword>
<dbReference type="STRING" id="5786.F1A3F8"/>
<dbReference type="PANTHER" id="PTHR12882">
    <property type="entry name" value="SUPPRESSOR OF TY 4"/>
    <property type="match status" value="1"/>
</dbReference>
<dbReference type="GeneID" id="10506286"/>
<feature type="domain" description="Spt4/RpoE2 zinc finger" evidence="5">
    <location>
        <begin position="8"/>
        <end position="73"/>
    </location>
</feature>
<dbReference type="eggNOG" id="KOG3490">
    <property type="taxonomic scope" value="Eukaryota"/>
</dbReference>
<dbReference type="AlphaFoldDB" id="F1A3F8"/>
<evidence type="ECO:0000256" key="1">
    <source>
        <dbReference type="ARBA" id="ARBA00004123"/>
    </source>
</evidence>
<dbReference type="PANTHER" id="PTHR12882:SF1">
    <property type="entry name" value="TRANSCRIPTION ELONGATION FACTOR SPT4"/>
    <property type="match status" value="1"/>
</dbReference>
<dbReference type="InterPro" id="IPR022800">
    <property type="entry name" value="Spt4/RpoE2_Znf"/>
</dbReference>
<keyword evidence="4" id="KW-0539">Nucleus</keyword>
<evidence type="ECO:0000256" key="3">
    <source>
        <dbReference type="ARBA" id="ARBA00023163"/>
    </source>
</evidence>
<evidence type="ECO:0000259" key="5">
    <source>
        <dbReference type="SMART" id="SM01389"/>
    </source>
</evidence>
<dbReference type="GO" id="GO:0140673">
    <property type="term" value="P:transcription elongation-coupled chromatin remodeling"/>
    <property type="evidence" value="ECO:0007669"/>
    <property type="project" value="InterPro"/>
</dbReference>
<name>F1A3F8_DICPU</name>
<dbReference type="GO" id="GO:0005634">
    <property type="term" value="C:nucleus"/>
    <property type="evidence" value="ECO:0007669"/>
    <property type="project" value="UniProtKB-SubCell"/>
</dbReference>
<organism evidence="6 7">
    <name type="scientific">Dictyostelium purpureum</name>
    <name type="common">Slime mold</name>
    <dbReference type="NCBI Taxonomy" id="5786"/>
    <lineage>
        <taxon>Eukaryota</taxon>
        <taxon>Amoebozoa</taxon>
        <taxon>Evosea</taxon>
        <taxon>Eumycetozoa</taxon>
        <taxon>Dictyostelia</taxon>
        <taxon>Dictyosteliales</taxon>
        <taxon>Dictyosteliaceae</taxon>
        <taxon>Dictyostelium</taxon>
    </lineage>
</organism>
<dbReference type="Gene3D" id="3.30.40.210">
    <property type="match status" value="1"/>
</dbReference>
<dbReference type="InterPro" id="IPR009287">
    <property type="entry name" value="Spt4"/>
</dbReference>
<dbReference type="GO" id="GO:0006355">
    <property type="term" value="P:regulation of DNA-templated transcription"/>
    <property type="evidence" value="ECO:0007669"/>
    <property type="project" value="InterPro"/>
</dbReference>
<evidence type="ECO:0000313" key="6">
    <source>
        <dbReference type="EMBL" id="EGC29265.1"/>
    </source>
</evidence>
<dbReference type="RefSeq" id="XP_003294202.1">
    <property type="nucleotide sequence ID" value="XM_003294154.1"/>
</dbReference>
<dbReference type="SMART" id="SM01389">
    <property type="entry name" value="Spt4"/>
    <property type="match status" value="1"/>
</dbReference>
<dbReference type="OMA" id="KHARACT"/>
<dbReference type="InterPro" id="IPR029040">
    <property type="entry name" value="RPABC4/Spt4"/>
</dbReference>
<dbReference type="OrthoDB" id="248751at2759"/>
<evidence type="ECO:0000256" key="2">
    <source>
        <dbReference type="ARBA" id="ARBA00010464"/>
    </source>
</evidence>
<dbReference type="GO" id="GO:0008270">
    <property type="term" value="F:zinc ion binding"/>
    <property type="evidence" value="ECO:0007669"/>
    <property type="project" value="InterPro"/>
</dbReference>
<proteinExistence type="inferred from homology"/>
<dbReference type="SUPFAM" id="SSF63393">
    <property type="entry name" value="RNA polymerase subunits"/>
    <property type="match status" value="1"/>
</dbReference>